<keyword evidence="3 5" id="KW-1133">Transmembrane helix</keyword>
<keyword evidence="2 5" id="KW-0812">Transmembrane</keyword>
<evidence type="ECO:0000256" key="5">
    <source>
        <dbReference type="SAM" id="Phobius"/>
    </source>
</evidence>
<dbReference type="EMBL" id="JAHESD010000006">
    <property type="protein sequence ID" value="MBT1702592.1"/>
    <property type="molecule type" value="Genomic_DNA"/>
</dbReference>
<keyword evidence="8" id="KW-1185">Reference proteome</keyword>
<dbReference type="GO" id="GO:0016874">
    <property type="term" value="F:ligase activity"/>
    <property type="evidence" value="ECO:0007669"/>
    <property type="project" value="UniProtKB-KW"/>
</dbReference>
<keyword evidence="4 5" id="KW-0472">Membrane</keyword>
<sequence>MYLDNSRSKISTVALVVVLLGVSLMITYLLANAGTFIAPTVLIIIFGVTAVASVISDYRIGFFMLYIMGGVMSYISRLVEINFPMGTVYDGLAALTFIALFINGKHYKDWTGFKNPITITFTIIVVYQLMQVANPYAVSRVAWLVAMRGNTSFLMYIVCFQMFYSLKYLKRFTWLWLGIALVAALYGMYQEYVGLPDFEMNWVRAVPERYNLYFIWGRMRKFSILSDPSAYGLFMALGGLAGLVLAMGPFKTGFKIFAGISGVIMLIAMTYSGTRTAIAMAAVGIVFYIVVTLRNRKTIIFMIASAFIGAALIFGPFYGGTANRIRSTFNPSEDASMSVRDAKRIRLQNYIQSHPIGGGLFTTGQNGVKYSKGHELAQGWDTDSGYLLIGLELGWIGLLLFQTLFFLVMLKGINNYFSIDDPFLKTMTLTYLVPFFALSVAHFTQDALFTKPMGLVVIATYAIMVRMPSYEKKLYSVDLV</sequence>
<dbReference type="RefSeq" id="WP_254152560.1">
    <property type="nucleotide sequence ID" value="NZ_JAHESD010000006.1"/>
</dbReference>
<evidence type="ECO:0000256" key="1">
    <source>
        <dbReference type="ARBA" id="ARBA00004141"/>
    </source>
</evidence>
<dbReference type="InterPro" id="IPR051533">
    <property type="entry name" value="WaaL-like"/>
</dbReference>
<feature type="transmembrane region" description="Helical" evidence="5">
    <location>
        <begin position="386"/>
        <end position="410"/>
    </location>
</feature>
<evidence type="ECO:0000256" key="3">
    <source>
        <dbReference type="ARBA" id="ARBA00022989"/>
    </source>
</evidence>
<evidence type="ECO:0000313" key="7">
    <source>
        <dbReference type="EMBL" id="MBT1702592.1"/>
    </source>
</evidence>
<dbReference type="Proteomes" id="UP000772618">
    <property type="component" value="Unassembled WGS sequence"/>
</dbReference>
<name>A0ABS5VP65_9BACT</name>
<comment type="caution">
    <text evidence="7">The sequence shown here is derived from an EMBL/GenBank/DDBJ whole genome shotgun (WGS) entry which is preliminary data.</text>
</comment>
<feature type="transmembrane region" description="Helical" evidence="5">
    <location>
        <begin position="62"/>
        <end position="79"/>
    </location>
</feature>
<dbReference type="PANTHER" id="PTHR37422:SF13">
    <property type="entry name" value="LIPOPOLYSACCHARIDE BIOSYNTHESIS PROTEIN PA4999-RELATED"/>
    <property type="match status" value="1"/>
</dbReference>
<feature type="transmembrane region" description="Helical" evidence="5">
    <location>
        <begin position="172"/>
        <end position="189"/>
    </location>
</feature>
<evidence type="ECO:0000259" key="6">
    <source>
        <dbReference type="Pfam" id="PF04932"/>
    </source>
</evidence>
<evidence type="ECO:0000313" key="8">
    <source>
        <dbReference type="Proteomes" id="UP000772618"/>
    </source>
</evidence>
<evidence type="ECO:0000256" key="2">
    <source>
        <dbReference type="ARBA" id="ARBA00022692"/>
    </source>
</evidence>
<gene>
    <name evidence="7" type="ORF">KK060_04825</name>
</gene>
<evidence type="ECO:0000256" key="4">
    <source>
        <dbReference type="ARBA" id="ARBA00023136"/>
    </source>
</evidence>
<keyword evidence="7" id="KW-0436">Ligase</keyword>
<organism evidence="7 8">
    <name type="scientific">Chryseosolibacter indicus</name>
    <dbReference type="NCBI Taxonomy" id="2782351"/>
    <lineage>
        <taxon>Bacteria</taxon>
        <taxon>Pseudomonadati</taxon>
        <taxon>Bacteroidota</taxon>
        <taxon>Cytophagia</taxon>
        <taxon>Cytophagales</taxon>
        <taxon>Chryseotaleaceae</taxon>
        <taxon>Chryseosolibacter</taxon>
    </lineage>
</organism>
<feature type="transmembrane region" description="Helical" evidence="5">
    <location>
        <begin position="422"/>
        <end position="441"/>
    </location>
</feature>
<feature type="transmembrane region" description="Helical" evidence="5">
    <location>
        <begin position="300"/>
        <end position="319"/>
    </location>
</feature>
<feature type="transmembrane region" description="Helical" evidence="5">
    <location>
        <begin position="254"/>
        <end position="271"/>
    </location>
</feature>
<accession>A0ABS5VP65</accession>
<feature type="transmembrane region" description="Helical" evidence="5">
    <location>
        <begin position="447"/>
        <end position="465"/>
    </location>
</feature>
<dbReference type="InterPro" id="IPR007016">
    <property type="entry name" value="O-antigen_ligase-rel_domated"/>
</dbReference>
<proteinExistence type="predicted"/>
<comment type="subcellular location">
    <subcellularLocation>
        <location evidence="1">Membrane</location>
        <topology evidence="1">Multi-pass membrane protein</topology>
    </subcellularLocation>
</comment>
<feature type="transmembrane region" description="Helical" evidence="5">
    <location>
        <begin position="140"/>
        <end position="160"/>
    </location>
</feature>
<dbReference type="Pfam" id="PF04932">
    <property type="entry name" value="Wzy_C"/>
    <property type="match status" value="1"/>
</dbReference>
<reference evidence="7 8" key="1">
    <citation type="submission" date="2021-05" db="EMBL/GenBank/DDBJ databases">
        <title>A Polyphasic approach of four new species of the genus Ohtaekwangia: Ohtaekwangia histidinii sp. nov., Ohtaekwangia cretensis sp. nov., Ohtaekwangia indiensis sp. nov., Ohtaekwangia reichenbachii sp. nov. from diverse environment.</title>
        <authorList>
            <person name="Octaviana S."/>
        </authorList>
    </citation>
    <scope>NUCLEOTIDE SEQUENCE [LARGE SCALE GENOMIC DNA]</scope>
    <source>
        <strain evidence="7 8">PWU20</strain>
    </source>
</reference>
<feature type="transmembrane region" description="Helical" evidence="5">
    <location>
        <begin position="36"/>
        <end position="55"/>
    </location>
</feature>
<protein>
    <submittedName>
        <fullName evidence="7">O-antigen ligase family protein</fullName>
    </submittedName>
</protein>
<feature type="transmembrane region" description="Helical" evidence="5">
    <location>
        <begin position="116"/>
        <end position="134"/>
    </location>
</feature>
<feature type="transmembrane region" description="Helical" evidence="5">
    <location>
        <begin position="229"/>
        <end position="247"/>
    </location>
</feature>
<feature type="transmembrane region" description="Helical" evidence="5">
    <location>
        <begin position="85"/>
        <end position="104"/>
    </location>
</feature>
<feature type="transmembrane region" description="Helical" evidence="5">
    <location>
        <begin position="12"/>
        <end position="30"/>
    </location>
</feature>
<feature type="transmembrane region" description="Helical" evidence="5">
    <location>
        <begin position="277"/>
        <end position="293"/>
    </location>
</feature>
<dbReference type="PANTHER" id="PTHR37422">
    <property type="entry name" value="TEICHURONIC ACID BIOSYNTHESIS PROTEIN TUAE"/>
    <property type="match status" value="1"/>
</dbReference>
<feature type="domain" description="O-antigen ligase-related" evidence="6">
    <location>
        <begin position="262"/>
        <end position="401"/>
    </location>
</feature>